<name>A0ABR7UMB5_9FLAO</name>
<reference evidence="1 2" key="1">
    <citation type="journal article" date="2020" name="Microbiol. Res.">
        <title>Flavobacterium pokkalii sp. nov., a novel plant growth promoting native rhizobacteria isolated from pokkali rice grown in coastal saline affected agricultural regions of southern India, Kerala.</title>
        <authorList>
            <person name="Menon R.R."/>
            <person name="Kumari S."/>
            <person name="Viver T."/>
            <person name="Rameshkumar N."/>
        </authorList>
    </citation>
    <scope>NUCLEOTIDE SEQUENCE [LARGE SCALE GENOMIC DNA]</scope>
    <source>
        <strain evidence="1 2">L1I52</strain>
    </source>
</reference>
<organism evidence="1 2">
    <name type="scientific">Flavobacterium pokkalii</name>
    <dbReference type="NCBI Taxonomy" id="1940408"/>
    <lineage>
        <taxon>Bacteria</taxon>
        <taxon>Pseudomonadati</taxon>
        <taxon>Bacteroidota</taxon>
        <taxon>Flavobacteriia</taxon>
        <taxon>Flavobacteriales</taxon>
        <taxon>Flavobacteriaceae</taxon>
        <taxon>Flavobacterium</taxon>
    </lineage>
</organism>
<accession>A0ABR7UMB5</accession>
<protein>
    <submittedName>
        <fullName evidence="1">Uncharacterized protein</fullName>
    </submittedName>
</protein>
<dbReference type="Proteomes" id="UP000661715">
    <property type="component" value="Unassembled WGS sequence"/>
</dbReference>
<keyword evidence="2" id="KW-1185">Reference proteome</keyword>
<evidence type="ECO:0000313" key="2">
    <source>
        <dbReference type="Proteomes" id="UP000661715"/>
    </source>
</evidence>
<evidence type="ECO:0000313" key="1">
    <source>
        <dbReference type="EMBL" id="MBD0724022.1"/>
    </source>
</evidence>
<comment type="caution">
    <text evidence="1">The sequence shown here is derived from an EMBL/GenBank/DDBJ whole genome shotgun (WGS) entry which is preliminary data.</text>
</comment>
<sequence>MKLNYKIILFRINSLKFEVLLLQILNYFLFMRVPYGRAIHFNLLFLKKKIKGFSFLSLTRNTDKSKTGKLPQ</sequence>
<proteinExistence type="predicted"/>
<dbReference type="EMBL" id="NASZ01000002">
    <property type="protein sequence ID" value="MBD0724022.1"/>
    <property type="molecule type" value="Genomic_DNA"/>
</dbReference>
<gene>
    <name evidence="1" type="ORF">B6A10_02400</name>
</gene>